<dbReference type="Pfam" id="PF01547">
    <property type="entry name" value="SBP_bac_1"/>
    <property type="match status" value="1"/>
</dbReference>
<evidence type="ECO:0000256" key="1">
    <source>
        <dbReference type="ARBA" id="ARBA00004418"/>
    </source>
</evidence>
<dbReference type="InterPro" id="IPR050490">
    <property type="entry name" value="Bact_solute-bd_prot1"/>
</dbReference>
<comment type="caution">
    <text evidence="4">The sequence shown here is derived from an EMBL/GenBank/DDBJ whole genome shotgun (WGS) entry which is preliminary data.</text>
</comment>
<gene>
    <name evidence="4" type="ORF">PM02_05495</name>
</gene>
<dbReference type="InterPro" id="IPR006059">
    <property type="entry name" value="SBP"/>
</dbReference>
<proteinExistence type="inferred from homology"/>
<dbReference type="Proteomes" id="UP000027337">
    <property type="component" value="Unassembled WGS sequence"/>
</dbReference>
<evidence type="ECO:0000313" key="5">
    <source>
        <dbReference type="Proteomes" id="UP000027337"/>
    </source>
</evidence>
<sequence length="412" mass="43933">MKFKLTTALVACGLAMSTTAALADCGIEGGSVRILSNDFEALHVIADAAKTCANGSVEVTSNATTEHKNIQVPALTTNPASYTVPIVATNSIVPLLNEDLIRPLDAYVEKWGQQLLPQQLIKVDGKVMAIAFMANAQHLFYRKDILEEHGIAVPGTYAELIEASKMLKDKGVMEYPLAANFKPGWNLAAEFVNTYLGTGGDFFKAGSAELDIDNANGMKTLETLKAMTNYMSPDYVTYDTNGVKPIWEANELAFATSWGSRASAYIGADSPAPEIAKATALAAMPALMDGGVPSAALWWDGFTIAKNISDEDAEASFRAMMKGISPQVIAENQELAVWLVDGYAPTPAADGVVANLQGKARPYPMVPYMGLLHTALGDNVIEYLQGSESAEQALDDITAAYNTAAKEAGFLK</sequence>
<comment type="subcellular location">
    <subcellularLocation>
        <location evidence="1">Periplasm</location>
    </subcellularLocation>
</comment>
<dbReference type="RefSeq" id="WP_037906010.1">
    <property type="nucleotide sequence ID" value="NZ_JEMU01000003.1"/>
</dbReference>
<dbReference type="Gene3D" id="3.40.190.10">
    <property type="entry name" value="Periplasmic binding protein-like II"/>
    <property type="match status" value="2"/>
</dbReference>
<evidence type="ECO:0000313" key="4">
    <source>
        <dbReference type="EMBL" id="KAJ04269.1"/>
    </source>
</evidence>
<dbReference type="PANTHER" id="PTHR43649:SF12">
    <property type="entry name" value="DIACETYLCHITOBIOSE BINDING PROTEIN DASA"/>
    <property type="match status" value="1"/>
</dbReference>
<dbReference type="GO" id="GO:0042597">
    <property type="term" value="C:periplasmic space"/>
    <property type="evidence" value="ECO:0007669"/>
    <property type="project" value="UniProtKB-SubCell"/>
</dbReference>
<name>A0A061SWN3_9RHOB</name>
<dbReference type="STRING" id="83219.PM02_05495"/>
<evidence type="ECO:0000256" key="2">
    <source>
        <dbReference type="ARBA" id="ARBA00008520"/>
    </source>
</evidence>
<feature type="chain" id="PRO_5001611564" evidence="3">
    <location>
        <begin position="24"/>
        <end position="412"/>
    </location>
</feature>
<dbReference type="SUPFAM" id="SSF53850">
    <property type="entry name" value="Periplasmic binding protein-like II"/>
    <property type="match status" value="1"/>
</dbReference>
<comment type="similarity">
    <text evidence="2">Belongs to the bacterial solute-binding protein 1 family.</text>
</comment>
<evidence type="ECO:0000256" key="3">
    <source>
        <dbReference type="SAM" id="SignalP"/>
    </source>
</evidence>
<keyword evidence="5" id="KW-1185">Reference proteome</keyword>
<protein>
    <submittedName>
        <fullName evidence="4">Sugar ABC transporter substrate-binding protein</fullName>
    </submittedName>
</protein>
<reference evidence="4 5" key="1">
    <citation type="journal article" date="2014" name="Genome Announc.">
        <title>Draft Genome Sequences of Two Isolates of the Roseobacter Group, Sulfitobacter sp. Strains 3SOLIMAR09 and 1FIGIMAR09, from Harbors of Mallorca Island (Mediterranean Sea).</title>
        <authorList>
            <person name="Mas-Llado M."/>
            <person name="Pina-Villalonga J.M."/>
            <person name="Brunet-Galmes I."/>
            <person name="Nogales B."/>
            <person name="Bosch R."/>
        </authorList>
    </citation>
    <scope>NUCLEOTIDE SEQUENCE [LARGE SCALE GENOMIC DNA]</scope>
    <source>
        <strain evidence="4 5">1FIGIMAR09</strain>
    </source>
</reference>
<feature type="signal peptide" evidence="3">
    <location>
        <begin position="1"/>
        <end position="23"/>
    </location>
</feature>
<dbReference type="EMBL" id="JEMU01000003">
    <property type="protein sequence ID" value="KAJ04269.1"/>
    <property type="molecule type" value="Genomic_DNA"/>
</dbReference>
<dbReference type="PANTHER" id="PTHR43649">
    <property type="entry name" value="ARABINOSE-BINDING PROTEIN-RELATED"/>
    <property type="match status" value="1"/>
</dbReference>
<accession>A0A061SWN3</accession>
<keyword evidence="3" id="KW-0732">Signal</keyword>
<dbReference type="eggNOG" id="COG1653">
    <property type="taxonomic scope" value="Bacteria"/>
</dbReference>
<organism evidence="4 5">
    <name type="scientific">Sulfitobacter mediterraneus</name>
    <dbReference type="NCBI Taxonomy" id="83219"/>
    <lineage>
        <taxon>Bacteria</taxon>
        <taxon>Pseudomonadati</taxon>
        <taxon>Pseudomonadota</taxon>
        <taxon>Alphaproteobacteria</taxon>
        <taxon>Rhodobacterales</taxon>
        <taxon>Roseobacteraceae</taxon>
        <taxon>Sulfitobacter</taxon>
    </lineage>
</organism>
<dbReference type="AlphaFoldDB" id="A0A061SWN3"/>